<reference evidence="2 3" key="1">
    <citation type="journal article" date="2007" name="Nature">
        <title>Evolution of genes and genomes on the Drosophila phylogeny.</title>
        <authorList>
            <consortium name="Drosophila 12 Genomes Consortium"/>
            <person name="Clark A.G."/>
            <person name="Eisen M.B."/>
            <person name="Smith D.R."/>
            <person name="Bergman C.M."/>
            <person name="Oliver B."/>
            <person name="Markow T.A."/>
            <person name="Kaufman T.C."/>
            <person name="Kellis M."/>
            <person name="Gelbart W."/>
            <person name="Iyer V.N."/>
            <person name="Pollard D.A."/>
            <person name="Sackton T.B."/>
            <person name="Larracuente A.M."/>
            <person name="Singh N.D."/>
            <person name="Abad J.P."/>
            <person name="Abt D.N."/>
            <person name="Adryan B."/>
            <person name="Aguade M."/>
            <person name="Akashi H."/>
            <person name="Anderson W.W."/>
            <person name="Aquadro C.F."/>
            <person name="Ardell D.H."/>
            <person name="Arguello R."/>
            <person name="Artieri C.G."/>
            <person name="Barbash D.A."/>
            <person name="Barker D."/>
            <person name="Barsanti P."/>
            <person name="Batterham P."/>
            <person name="Batzoglou S."/>
            <person name="Begun D."/>
            <person name="Bhutkar A."/>
            <person name="Blanco E."/>
            <person name="Bosak S.A."/>
            <person name="Bradley R.K."/>
            <person name="Brand A.D."/>
            <person name="Brent M.R."/>
            <person name="Brooks A.N."/>
            <person name="Brown R.H."/>
            <person name="Butlin R.K."/>
            <person name="Caggese C."/>
            <person name="Calvi B.R."/>
            <person name="Bernardo de Carvalho A."/>
            <person name="Caspi A."/>
            <person name="Castrezana S."/>
            <person name="Celniker S.E."/>
            <person name="Chang J.L."/>
            <person name="Chapple C."/>
            <person name="Chatterji S."/>
            <person name="Chinwalla A."/>
            <person name="Civetta A."/>
            <person name="Clifton S.W."/>
            <person name="Comeron J.M."/>
            <person name="Costello J.C."/>
            <person name="Coyne J.A."/>
            <person name="Daub J."/>
            <person name="David R.G."/>
            <person name="Delcher A.L."/>
            <person name="Delehaunty K."/>
            <person name="Do C.B."/>
            <person name="Ebling H."/>
            <person name="Edwards K."/>
            <person name="Eickbush T."/>
            <person name="Evans J.D."/>
            <person name="Filipski A."/>
            <person name="Findeiss S."/>
            <person name="Freyhult E."/>
            <person name="Fulton L."/>
            <person name="Fulton R."/>
            <person name="Garcia A.C."/>
            <person name="Gardiner A."/>
            <person name="Garfield D.A."/>
            <person name="Garvin B.E."/>
            <person name="Gibson G."/>
            <person name="Gilbert D."/>
            <person name="Gnerre S."/>
            <person name="Godfrey J."/>
            <person name="Good R."/>
            <person name="Gotea V."/>
            <person name="Gravely B."/>
            <person name="Greenberg A.J."/>
            <person name="Griffiths-Jones S."/>
            <person name="Gross S."/>
            <person name="Guigo R."/>
            <person name="Gustafson E.A."/>
            <person name="Haerty W."/>
            <person name="Hahn M.W."/>
            <person name="Halligan D.L."/>
            <person name="Halpern A.L."/>
            <person name="Halter G.M."/>
            <person name="Han M.V."/>
            <person name="Heger A."/>
            <person name="Hillier L."/>
            <person name="Hinrichs A.S."/>
            <person name="Holmes I."/>
            <person name="Hoskins R.A."/>
            <person name="Hubisz M.J."/>
            <person name="Hultmark D."/>
            <person name="Huntley M.A."/>
            <person name="Jaffe D.B."/>
            <person name="Jagadeeshan S."/>
            <person name="Jeck W.R."/>
            <person name="Johnson J."/>
            <person name="Jones C.D."/>
            <person name="Jordan W.C."/>
            <person name="Karpen G.H."/>
            <person name="Kataoka E."/>
            <person name="Keightley P.D."/>
            <person name="Kheradpour P."/>
            <person name="Kirkness E.F."/>
            <person name="Koerich L.B."/>
            <person name="Kristiansen K."/>
            <person name="Kudrna D."/>
            <person name="Kulathinal R.J."/>
            <person name="Kumar S."/>
            <person name="Kwok R."/>
            <person name="Lander E."/>
            <person name="Langley C.H."/>
            <person name="Lapoint R."/>
            <person name="Lazzaro B.P."/>
            <person name="Lee S.J."/>
            <person name="Levesque L."/>
            <person name="Li R."/>
            <person name="Lin C.F."/>
            <person name="Lin M.F."/>
            <person name="Lindblad-Toh K."/>
            <person name="Llopart A."/>
            <person name="Long M."/>
            <person name="Low L."/>
            <person name="Lozovsky E."/>
            <person name="Lu J."/>
            <person name="Luo M."/>
            <person name="Machado C.A."/>
            <person name="Makalowski W."/>
            <person name="Marzo M."/>
            <person name="Matsuda M."/>
            <person name="Matzkin L."/>
            <person name="McAllister B."/>
            <person name="McBride C.S."/>
            <person name="McKernan B."/>
            <person name="McKernan K."/>
            <person name="Mendez-Lago M."/>
            <person name="Minx P."/>
            <person name="Mollenhauer M.U."/>
            <person name="Montooth K."/>
            <person name="Mount S.M."/>
            <person name="Mu X."/>
            <person name="Myers E."/>
            <person name="Negre B."/>
            <person name="Newfeld S."/>
            <person name="Nielsen R."/>
            <person name="Noor M.A."/>
            <person name="O'Grady P."/>
            <person name="Pachter L."/>
            <person name="Papaceit M."/>
            <person name="Parisi M.J."/>
            <person name="Parisi M."/>
            <person name="Parts L."/>
            <person name="Pedersen J.S."/>
            <person name="Pesole G."/>
            <person name="Phillippy A.M."/>
            <person name="Ponting C.P."/>
            <person name="Pop M."/>
            <person name="Porcelli D."/>
            <person name="Powell J.R."/>
            <person name="Prohaska S."/>
            <person name="Pruitt K."/>
            <person name="Puig M."/>
            <person name="Quesneville H."/>
            <person name="Ram K.R."/>
            <person name="Rand D."/>
            <person name="Rasmussen M.D."/>
            <person name="Reed L.K."/>
            <person name="Reenan R."/>
            <person name="Reily A."/>
            <person name="Remington K.A."/>
            <person name="Rieger T.T."/>
            <person name="Ritchie M.G."/>
            <person name="Robin C."/>
            <person name="Rogers Y.H."/>
            <person name="Rohde C."/>
            <person name="Rozas J."/>
            <person name="Rubenfield M.J."/>
            <person name="Ruiz A."/>
            <person name="Russo S."/>
            <person name="Salzberg S.L."/>
            <person name="Sanchez-Gracia A."/>
            <person name="Saranga D.J."/>
            <person name="Sato H."/>
            <person name="Schaeffer S.W."/>
            <person name="Schatz M.C."/>
            <person name="Schlenke T."/>
            <person name="Schwartz R."/>
            <person name="Segarra C."/>
            <person name="Singh R.S."/>
            <person name="Sirot L."/>
            <person name="Sirota M."/>
            <person name="Sisneros N.B."/>
            <person name="Smith C.D."/>
            <person name="Smith T.F."/>
            <person name="Spieth J."/>
            <person name="Stage D.E."/>
            <person name="Stark A."/>
            <person name="Stephan W."/>
            <person name="Strausberg R.L."/>
            <person name="Strempel S."/>
            <person name="Sturgill D."/>
            <person name="Sutton G."/>
            <person name="Sutton G.G."/>
            <person name="Tao W."/>
            <person name="Teichmann S."/>
            <person name="Tobari Y.N."/>
            <person name="Tomimura Y."/>
            <person name="Tsolas J.M."/>
            <person name="Valente V.L."/>
            <person name="Venter E."/>
            <person name="Venter J.C."/>
            <person name="Vicario S."/>
            <person name="Vieira F.G."/>
            <person name="Vilella A.J."/>
            <person name="Villasante A."/>
            <person name="Walenz B."/>
            <person name="Wang J."/>
            <person name="Wasserman M."/>
            <person name="Watts T."/>
            <person name="Wilson D."/>
            <person name="Wilson R.K."/>
            <person name="Wing R.A."/>
            <person name="Wolfner M.F."/>
            <person name="Wong A."/>
            <person name="Wong G.K."/>
            <person name="Wu C.I."/>
            <person name="Wu G."/>
            <person name="Yamamoto D."/>
            <person name="Yang H.P."/>
            <person name="Yang S.P."/>
            <person name="Yorke J.A."/>
            <person name="Yoshida K."/>
            <person name="Zdobnov E."/>
            <person name="Zhang P."/>
            <person name="Zhang Y."/>
            <person name="Zimin A.V."/>
            <person name="Baldwin J."/>
            <person name="Abdouelleil A."/>
            <person name="Abdulkadir J."/>
            <person name="Abebe A."/>
            <person name="Abera B."/>
            <person name="Abreu J."/>
            <person name="Acer S.C."/>
            <person name="Aftuck L."/>
            <person name="Alexander A."/>
            <person name="An P."/>
            <person name="Anderson E."/>
            <person name="Anderson S."/>
            <person name="Arachi H."/>
            <person name="Azer M."/>
            <person name="Bachantsang P."/>
            <person name="Barry A."/>
            <person name="Bayul T."/>
            <person name="Berlin A."/>
            <person name="Bessette D."/>
            <person name="Bloom T."/>
            <person name="Blye J."/>
            <person name="Boguslavskiy L."/>
            <person name="Bonnet C."/>
            <person name="Boukhgalter B."/>
            <person name="Bourzgui I."/>
            <person name="Brown A."/>
            <person name="Cahill P."/>
            <person name="Channer S."/>
            <person name="Cheshatsang Y."/>
            <person name="Chuda L."/>
            <person name="Citroen M."/>
            <person name="Collymore A."/>
            <person name="Cooke P."/>
            <person name="Costello M."/>
            <person name="D'Aco K."/>
            <person name="Daza R."/>
            <person name="De Haan G."/>
            <person name="DeGray S."/>
            <person name="DeMaso C."/>
            <person name="Dhargay N."/>
            <person name="Dooley K."/>
            <person name="Dooley E."/>
            <person name="Doricent M."/>
            <person name="Dorje P."/>
            <person name="Dorjee K."/>
            <person name="Dupes A."/>
            <person name="Elong R."/>
            <person name="Falk J."/>
            <person name="Farina A."/>
            <person name="Faro S."/>
            <person name="Ferguson D."/>
            <person name="Fisher S."/>
            <person name="Foley C.D."/>
            <person name="Franke A."/>
            <person name="Friedrich D."/>
            <person name="Gadbois L."/>
            <person name="Gearin G."/>
            <person name="Gearin C.R."/>
            <person name="Giannoukos G."/>
            <person name="Goode T."/>
            <person name="Graham J."/>
            <person name="Grandbois E."/>
            <person name="Grewal S."/>
            <person name="Gyaltsen K."/>
            <person name="Hafez N."/>
            <person name="Hagos B."/>
            <person name="Hall J."/>
            <person name="Henson C."/>
            <person name="Hollinger A."/>
            <person name="Honan T."/>
            <person name="Huard M.D."/>
            <person name="Hughes L."/>
            <person name="Hurhula B."/>
            <person name="Husby M.E."/>
            <person name="Kamat A."/>
            <person name="Kanga B."/>
            <person name="Kashin S."/>
            <person name="Khazanovich D."/>
            <person name="Kisner P."/>
            <person name="Lance K."/>
            <person name="Lara M."/>
            <person name="Lee W."/>
            <person name="Lennon N."/>
            <person name="Letendre F."/>
            <person name="LeVine R."/>
            <person name="Lipovsky A."/>
            <person name="Liu X."/>
            <person name="Liu J."/>
            <person name="Liu S."/>
            <person name="Lokyitsang T."/>
            <person name="Lokyitsang Y."/>
            <person name="Lubonja R."/>
            <person name="Lui A."/>
            <person name="MacDonald P."/>
            <person name="Magnisalis V."/>
            <person name="Maru K."/>
            <person name="Matthews C."/>
            <person name="McCusker W."/>
            <person name="McDonough S."/>
            <person name="Mehta T."/>
            <person name="Meldrim J."/>
            <person name="Meneus L."/>
            <person name="Mihai O."/>
            <person name="Mihalev A."/>
            <person name="Mihova T."/>
            <person name="Mittelman R."/>
            <person name="Mlenga V."/>
            <person name="Montmayeur A."/>
            <person name="Mulrain L."/>
            <person name="Navidi A."/>
            <person name="Naylor J."/>
            <person name="Negash T."/>
            <person name="Nguyen T."/>
            <person name="Nguyen N."/>
            <person name="Nicol R."/>
            <person name="Norbu C."/>
            <person name="Norbu N."/>
            <person name="Novod N."/>
            <person name="O'Neill B."/>
            <person name="Osman S."/>
            <person name="Markiewicz E."/>
            <person name="Oyono O.L."/>
            <person name="Patti C."/>
            <person name="Phunkhang P."/>
            <person name="Pierre F."/>
            <person name="Priest M."/>
            <person name="Raghuraman S."/>
            <person name="Rege F."/>
            <person name="Reyes R."/>
            <person name="Rise C."/>
            <person name="Rogov P."/>
            <person name="Ross K."/>
            <person name="Ryan E."/>
            <person name="Settipalli S."/>
            <person name="Shea T."/>
            <person name="Sherpa N."/>
            <person name="Shi L."/>
            <person name="Shih D."/>
            <person name="Sparrow T."/>
            <person name="Spaulding J."/>
            <person name="Stalker J."/>
            <person name="Stange-Thomann N."/>
            <person name="Stavropoulos S."/>
            <person name="Stone C."/>
            <person name="Strader C."/>
            <person name="Tesfaye S."/>
            <person name="Thomson T."/>
            <person name="Thoulutsang Y."/>
            <person name="Thoulutsang D."/>
            <person name="Topham K."/>
            <person name="Topping I."/>
            <person name="Tsamla T."/>
            <person name="Vassiliev H."/>
            <person name="Vo A."/>
            <person name="Wangchuk T."/>
            <person name="Wangdi T."/>
            <person name="Weiand M."/>
            <person name="Wilkinson J."/>
            <person name="Wilson A."/>
            <person name="Yadav S."/>
            <person name="Young G."/>
            <person name="Yu Q."/>
            <person name="Zembek L."/>
            <person name="Zhong D."/>
            <person name="Zimmer A."/>
            <person name="Zwirko Z."/>
            <person name="Jaffe D.B."/>
            <person name="Alvarez P."/>
            <person name="Brockman W."/>
            <person name="Butler J."/>
            <person name="Chin C."/>
            <person name="Gnerre S."/>
            <person name="Grabherr M."/>
            <person name="Kleber M."/>
            <person name="Mauceli E."/>
            <person name="MacCallum I."/>
        </authorList>
    </citation>
    <scope>NUCLEOTIDE SEQUENCE [LARGE SCALE GENOMIC DNA]</scope>
    <source>
        <strain evidence="3">Tucson 15287-2541.00</strain>
    </source>
</reference>
<keyword evidence="3" id="KW-1185">Reference proteome</keyword>
<proteinExistence type="predicted"/>
<sequence>MATGGDHGPQTRSRGPRKDDSIWSENEGQEPAPPTLQFTTTILSRTTVRSTDKVQAEVLDLSLGFGRKVCGIGEAIRDEIRAGM</sequence>
<evidence type="ECO:0000313" key="3">
    <source>
        <dbReference type="Proteomes" id="UP000001070"/>
    </source>
</evidence>
<protein>
    <submittedName>
        <fullName evidence="2">GH22412</fullName>
    </submittedName>
</protein>
<dbReference type="EMBL" id="CH916378">
    <property type="protein sequence ID" value="EDV98651.1"/>
    <property type="molecule type" value="Genomic_DNA"/>
</dbReference>
<dbReference type="AlphaFoldDB" id="B4JZ36"/>
<gene>
    <name evidence="2" type="primary">Dgri\GH22412</name>
    <name evidence="2" type="ORF">Dgri_GH22412</name>
</gene>
<dbReference type="Proteomes" id="UP000001070">
    <property type="component" value="Unassembled WGS sequence"/>
</dbReference>
<feature type="region of interest" description="Disordered" evidence="1">
    <location>
        <begin position="1"/>
        <end position="38"/>
    </location>
</feature>
<name>B4JZ36_DROGR</name>
<dbReference type="InParanoid" id="B4JZ36"/>
<evidence type="ECO:0000256" key="1">
    <source>
        <dbReference type="SAM" id="MobiDB-lite"/>
    </source>
</evidence>
<accession>B4JZ36</accession>
<organism evidence="3">
    <name type="scientific">Drosophila grimshawi</name>
    <name type="common">Hawaiian fruit fly</name>
    <name type="synonym">Idiomyia grimshawi</name>
    <dbReference type="NCBI Taxonomy" id="7222"/>
    <lineage>
        <taxon>Eukaryota</taxon>
        <taxon>Metazoa</taxon>
        <taxon>Ecdysozoa</taxon>
        <taxon>Arthropoda</taxon>
        <taxon>Hexapoda</taxon>
        <taxon>Insecta</taxon>
        <taxon>Pterygota</taxon>
        <taxon>Neoptera</taxon>
        <taxon>Endopterygota</taxon>
        <taxon>Diptera</taxon>
        <taxon>Brachycera</taxon>
        <taxon>Muscomorpha</taxon>
        <taxon>Ephydroidea</taxon>
        <taxon>Drosophilidae</taxon>
        <taxon>Drosophila</taxon>
        <taxon>Hawaiian Drosophila</taxon>
    </lineage>
</organism>
<dbReference type="HOGENOM" id="CLU_2529802_0_0_1"/>
<evidence type="ECO:0000313" key="2">
    <source>
        <dbReference type="EMBL" id="EDV98651.1"/>
    </source>
</evidence>